<keyword evidence="1" id="KW-1133">Transmembrane helix</keyword>
<feature type="transmembrane region" description="Helical" evidence="1">
    <location>
        <begin position="6"/>
        <end position="27"/>
    </location>
</feature>
<dbReference type="AlphaFoldDB" id="A0AAV8YVJ8"/>
<evidence type="ECO:0000256" key="1">
    <source>
        <dbReference type="SAM" id="Phobius"/>
    </source>
</evidence>
<proteinExistence type="predicted"/>
<dbReference type="Proteomes" id="UP001162162">
    <property type="component" value="Unassembled WGS sequence"/>
</dbReference>
<gene>
    <name evidence="3" type="ORF">NQ318_014897</name>
</gene>
<feature type="transmembrane region" description="Helical" evidence="1">
    <location>
        <begin position="118"/>
        <end position="136"/>
    </location>
</feature>
<accession>A0AAV8YVJ8</accession>
<comment type="caution">
    <text evidence="3">The sequence shown here is derived from an EMBL/GenBank/DDBJ whole genome shotgun (WGS) entry which is preliminary data.</text>
</comment>
<feature type="transmembrane region" description="Helical" evidence="1">
    <location>
        <begin position="218"/>
        <end position="238"/>
    </location>
</feature>
<feature type="domain" description="Acyltransferase 3" evidence="2">
    <location>
        <begin position="72"/>
        <end position="416"/>
    </location>
</feature>
<dbReference type="Pfam" id="PF01757">
    <property type="entry name" value="Acyl_transf_3"/>
    <property type="match status" value="1"/>
</dbReference>
<protein>
    <recommendedName>
        <fullName evidence="2">Acyltransferase 3 domain-containing protein</fullName>
    </recommendedName>
</protein>
<keyword evidence="4" id="KW-1185">Reference proteome</keyword>
<sequence length="498" mass="57078">MVLNHFLSLVAGIIGILVLSSSTYDALRNYSQDKLKERSPLTKLAVVFSIKHNYKKLSHCDETNSALKILYGMRVFCILMIIMDHRFGTHLSSAILNFNEVEENYRSAFGSLFFHGDLFVDSFFILSGLLVTYCLLVQYDKRFINPGLLIFLRYVRLTPVYAFAIFYYATLFNYSGFGPMWKIIVSAEVQDCRENWWTNLLYISNYVNTEHMCMVHSWYLPCDFHYFIIAVLLCIIIHREKKIGLVLLAVTTFVSILIPFVIAVVYTRPAVLHFYPNFLRQPKTHADFVLTYSKSHARASPYFIGMIAGYLFYRMRGSEKILKRVYSDSILSLSLVLLATTILTGTIFYDPYYEYNAVESAFYAAFHRTLWAMGSIGLLYVASYGRASLIYNFLSWKPWVPLSKLVYGAYLMHMQFQLRAVARKGAADVTTYFDIISLALSDICLSFATAFVLYLTIEAPFRNIFSLLLAPPKSLVKSAESVEQQNNSVSDTTCDSHL</sequence>
<reference evidence="3" key="1">
    <citation type="journal article" date="2023" name="Insect Mol. Biol.">
        <title>Genome sequencing provides insights into the evolution of gene families encoding plant cell wall-degrading enzymes in longhorned beetles.</title>
        <authorList>
            <person name="Shin N.R."/>
            <person name="Okamura Y."/>
            <person name="Kirsch R."/>
            <person name="Pauchet Y."/>
        </authorList>
    </citation>
    <scope>NUCLEOTIDE SEQUENCE</scope>
    <source>
        <strain evidence="3">AMC_N1</strain>
    </source>
</reference>
<evidence type="ECO:0000259" key="2">
    <source>
        <dbReference type="Pfam" id="PF01757"/>
    </source>
</evidence>
<dbReference type="PANTHER" id="PTHR11161">
    <property type="entry name" value="O-ACYLTRANSFERASE"/>
    <property type="match status" value="1"/>
</dbReference>
<keyword evidence="1" id="KW-0812">Transmembrane</keyword>
<name>A0AAV8YVJ8_9CUCU</name>
<dbReference type="InterPro" id="IPR052728">
    <property type="entry name" value="O2_lipid_transport_reg"/>
</dbReference>
<feature type="transmembrane region" description="Helical" evidence="1">
    <location>
        <begin position="432"/>
        <end position="457"/>
    </location>
</feature>
<feature type="transmembrane region" description="Helical" evidence="1">
    <location>
        <begin position="361"/>
        <end position="382"/>
    </location>
</feature>
<dbReference type="GO" id="GO:0016747">
    <property type="term" value="F:acyltransferase activity, transferring groups other than amino-acyl groups"/>
    <property type="evidence" value="ECO:0007669"/>
    <property type="project" value="InterPro"/>
</dbReference>
<feature type="transmembrane region" description="Helical" evidence="1">
    <location>
        <begin position="325"/>
        <end position="349"/>
    </location>
</feature>
<dbReference type="EMBL" id="JAPWTK010000044">
    <property type="protein sequence ID" value="KAJ8954786.1"/>
    <property type="molecule type" value="Genomic_DNA"/>
</dbReference>
<dbReference type="PANTHER" id="PTHR11161:SF71">
    <property type="entry name" value="NOSE RESISTANT-TO-FLUOXETINE PROTEIN N-TERMINAL DOMAIN-CONTAINING PROTEIN"/>
    <property type="match status" value="1"/>
</dbReference>
<feature type="transmembrane region" description="Helical" evidence="1">
    <location>
        <begin position="245"/>
        <end position="266"/>
    </location>
</feature>
<evidence type="ECO:0000313" key="4">
    <source>
        <dbReference type="Proteomes" id="UP001162162"/>
    </source>
</evidence>
<organism evidence="3 4">
    <name type="scientific">Aromia moschata</name>
    <dbReference type="NCBI Taxonomy" id="1265417"/>
    <lineage>
        <taxon>Eukaryota</taxon>
        <taxon>Metazoa</taxon>
        <taxon>Ecdysozoa</taxon>
        <taxon>Arthropoda</taxon>
        <taxon>Hexapoda</taxon>
        <taxon>Insecta</taxon>
        <taxon>Pterygota</taxon>
        <taxon>Neoptera</taxon>
        <taxon>Endopterygota</taxon>
        <taxon>Coleoptera</taxon>
        <taxon>Polyphaga</taxon>
        <taxon>Cucujiformia</taxon>
        <taxon>Chrysomeloidea</taxon>
        <taxon>Cerambycidae</taxon>
        <taxon>Cerambycinae</taxon>
        <taxon>Callichromatini</taxon>
        <taxon>Aromia</taxon>
    </lineage>
</organism>
<keyword evidence="1" id="KW-0472">Membrane</keyword>
<feature type="transmembrane region" description="Helical" evidence="1">
    <location>
        <begin position="148"/>
        <end position="169"/>
    </location>
</feature>
<evidence type="ECO:0000313" key="3">
    <source>
        <dbReference type="EMBL" id="KAJ8954786.1"/>
    </source>
</evidence>
<feature type="transmembrane region" description="Helical" evidence="1">
    <location>
        <begin position="295"/>
        <end position="313"/>
    </location>
</feature>
<feature type="transmembrane region" description="Helical" evidence="1">
    <location>
        <begin position="65"/>
        <end position="83"/>
    </location>
</feature>
<dbReference type="InterPro" id="IPR002656">
    <property type="entry name" value="Acyl_transf_3_dom"/>
</dbReference>